<protein>
    <submittedName>
        <fullName evidence="4">MCE family protein</fullName>
    </submittedName>
</protein>
<dbReference type="EMBL" id="CP009110">
    <property type="protein sequence ID" value="AIJ24670.1"/>
    <property type="molecule type" value="Genomic_DNA"/>
</dbReference>
<keyword evidence="5" id="KW-1185">Reference proteome</keyword>
<dbReference type="RefSeq" id="WP_017983495.1">
    <property type="nucleotide sequence ID" value="NZ_AQUL01000001.1"/>
</dbReference>
<evidence type="ECO:0000256" key="1">
    <source>
        <dbReference type="SAM" id="Phobius"/>
    </source>
</evidence>
<name>A0A076N1G7_AMYME</name>
<dbReference type="NCBIfam" id="TIGR00996">
    <property type="entry name" value="Mtu_fam_mce"/>
    <property type="match status" value="1"/>
</dbReference>
<dbReference type="GO" id="GO:0051701">
    <property type="term" value="P:biological process involved in interaction with host"/>
    <property type="evidence" value="ECO:0007669"/>
    <property type="project" value="TreeGrafter"/>
</dbReference>
<dbReference type="InterPro" id="IPR005693">
    <property type="entry name" value="Mce"/>
</dbReference>
<evidence type="ECO:0000313" key="5">
    <source>
        <dbReference type="Proteomes" id="UP000062973"/>
    </source>
</evidence>
<dbReference type="OrthoDB" id="3460188at2"/>
<dbReference type="AlphaFoldDB" id="A0A076N1G7"/>
<evidence type="ECO:0000259" key="2">
    <source>
        <dbReference type="Pfam" id="PF02470"/>
    </source>
</evidence>
<dbReference type="Proteomes" id="UP000062973">
    <property type="component" value="Chromosome"/>
</dbReference>
<dbReference type="InterPro" id="IPR024516">
    <property type="entry name" value="Mce_C"/>
</dbReference>
<feature type="transmembrane region" description="Helical" evidence="1">
    <location>
        <begin position="20"/>
        <end position="46"/>
    </location>
</feature>
<dbReference type="GO" id="GO:0005576">
    <property type="term" value="C:extracellular region"/>
    <property type="evidence" value="ECO:0007669"/>
    <property type="project" value="TreeGrafter"/>
</dbReference>
<feature type="domain" description="Mce/MlaD" evidence="2">
    <location>
        <begin position="41"/>
        <end position="118"/>
    </location>
</feature>
<proteinExistence type="predicted"/>
<dbReference type="STRING" id="1068978.AMETH_4578"/>
<organism evidence="4 5">
    <name type="scientific">Amycolatopsis methanolica 239</name>
    <dbReference type="NCBI Taxonomy" id="1068978"/>
    <lineage>
        <taxon>Bacteria</taxon>
        <taxon>Bacillati</taxon>
        <taxon>Actinomycetota</taxon>
        <taxon>Actinomycetes</taxon>
        <taxon>Pseudonocardiales</taxon>
        <taxon>Pseudonocardiaceae</taxon>
        <taxon>Amycolatopsis</taxon>
        <taxon>Amycolatopsis methanolica group</taxon>
    </lineage>
</organism>
<dbReference type="PANTHER" id="PTHR33371:SF19">
    <property type="entry name" value="MCE-FAMILY PROTEIN MCE4A"/>
    <property type="match status" value="1"/>
</dbReference>
<gene>
    <name evidence="4" type="primary">mce5A</name>
    <name evidence="4" type="ORF">AMETH_4578</name>
</gene>
<dbReference type="InterPro" id="IPR003399">
    <property type="entry name" value="Mce/MlaD"/>
</dbReference>
<keyword evidence="1" id="KW-0472">Membrane</keyword>
<dbReference type="Pfam" id="PF11887">
    <property type="entry name" value="Mce4_CUP1"/>
    <property type="match status" value="1"/>
</dbReference>
<sequence length="398" mass="42249">MSKINLDSPVTKRVSGLGMLVIFTGIVALVWAMFTGAFTSTLTITVRSDRAGLLMAAKDRVKYHGVVVGTVKSVELAGDAVDILMELDPAQASLIPANATAAINPETAFGNKFIDLKAPDEPSPSRLHEGIVLTADHVGTEVNTVFENLMNVLTVAKPGKVNETLHAMASTLQGRGDQLGRFLTGVNTYLAEFNGSLPDLHDDLVRTAEVSNLYADVAPDFFRTLDNATRIGATIVDKQEALHAFLVQLDRLGASGTEVFGQNGRNLIDTLRLLEPTSSLLREYSPMLTCFLQGEDNARKLLEPALGGLGPFGLLTVNFLPGKEPYKYPDDLPEMKASSGPDCHGLPNLAGTPVPAPQIVIPGNGYVPPSGPGSDSVQIGKSPVELFLGSPARPQGAK</sequence>
<dbReference type="HOGENOM" id="CLU_040159_0_0_11"/>
<dbReference type="PATRIC" id="fig|1068978.7.peg.4913"/>
<evidence type="ECO:0000313" key="4">
    <source>
        <dbReference type="EMBL" id="AIJ24670.1"/>
    </source>
</evidence>
<accession>A0A076N1G7</accession>
<evidence type="ECO:0000259" key="3">
    <source>
        <dbReference type="Pfam" id="PF11887"/>
    </source>
</evidence>
<keyword evidence="1" id="KW-1133">Transmembrane helix</keyword>
<dbReference type="KEGG" id="amq:AMETH_4578"/>
<keyword evidence="1" id="KW-0812">Transmembrane</keyword>
<dbReference type="PANTHER" id="PTHR33371">
    <property type="entry name" value="INTERMEMBRANE PHOSPHOLIPID TRANSPORT SYSTEM BINDING PROTEIN MLAD-RELATED"/>
    <property type="match status" value="1"/>
</dbReference>
<feature type="domain" description="Mammalian cell entry C-terminal" evidence="3">
    <location>
        <begin position="124"/>
        <end position="341"/>
    </location>
</feature>
<dbReference type="eggNOG" id="COG1463">
    <property type="taxonomic scope" value="Bacteria"/>
</dbReference>
<reference evidence="4 5" key="1">
    <citation type="submission" date="2014-07" db="EMBL/GenBank/DDBJ databases">
        <title>Whole Genome Sequence of the Amycolatopsis methanolica 239.</title>
        <authorList>
            <person name="Tang B."/>
        </authorList>
    </citation>
    <scope>NUCLEOTIDE SEQUENCE [LARGE SCALE GENOMIC DNA]</scope>
    <source>
        <strain evidence="4 5">239</strain>
    </source>
</reference>
<dbReference type="Pfam" id="PF02470">
    <property type="entry name" value="MlaD"/>
    <property type="match status" value="1"/>
</dbReference>
<dbReference type="InterPro" id="IPR052336">
    <property type="entry name" value="MlaD_Phospholipid_Transporter"/>
</dbReference>